<evidence type="ECO:0000256" key="1">
    <source>
        <dbReference type="SAM" id="Phobius"/>
    </source>
</evidence>
<dbReference type="RefSeq" id="WP_212118348.1">
    <property type="nucleotide sequence ID" value="NZ_JAGTPX020000007.1"/>
</dbReference>
<keyword evidence="1" id="KW-1133">Transmembrane helix</keyword>
<feature type="transmembrane region" description="Helical" evidence="1">
    <location>
        <begin position="38"/>
        <end position="56"/>
    </location>
</feature>
<gene>
    <name evidence="2" type="ORF">KD144_08135</name>
</gene>
<evidence type="ECO:0000313" key="2">
    <source>
        <dbReference type="EMBL" id="MBR8669508.1"/>
    </source>
</evidence>
<feature type="transmembrane region" description="Helical" evidence="1">
    <location>
        <begin position="12"/>
        <end position="32"/>
    </location>
</feature>
<dbReference type="EMBL" id="JAGTPX010000006">
    <property type="protein sequence ID" value="MBR8669508.1"/>
    <property type="molecule type" value="Genomic_DNA"/>
</dbReference>
<comment type="caution">
    <text evidence="2">The sequence shown here is derived from an EMBL/GenBank/DDBJ whole genome shotgun (WGS) entry which is preliminary data.</text>
</comment>
<name>A0A941JL64_NIACI</name>
<keyword evidence="1" id="KW-0812">Transmembrane</keyword>
<dbReference type="AlphaFoldDB" id="A0A941JL64"/>
<reference evidence="2" key="1">
    <citation type="submission" date="2021-04" db="EMBL/GenBank/DDBJ databases">
        <title>Genomic analysis of electroactive and textile dye degrading Bacillus circulans strain: DC10 isolated from constructed wetland-microbial fuel cells treating textile dye wastewaters.</title>
        <authorList>
            <person name="Patel D.U."/>
            <person name="Desai C.R."/>
        </authorList>
    </citation>
    <scope>NUCLEOTIDE SEQUENCE</scope>
    <source>
        <strain evidence="2">DC10</strain>
    </source>
</reference>
<proteinExistence type="predicted"/>
<keyword evidence="1" id="KW-0472">Membrane</keyword>
<organism evidence="2">
    <name type="scientific">Niallia circulans</name>
    <name type="common">Bacillus circulans</name>
    <dbReference type="NCBI Taxonomy" id="1397"/>
    <lineage>
        <taxon>Bacteria</taxon>
        <taxon>Bacillati</taxon>
        <taxon>Bacillota</taxon>
        <taxon>Bacilli</taxon>
        <taxon>Bacillales</taxon>
        <taxon>Bacillaceae</taxon>
        <taxon>Niallia</taxon>
    </lineage>
</organism>
<accession>A0A941JL64</accession>
<feature type="transmembrane region" description="Helical" evidence="1">
    <location>
        <begin position="166"/>
        <end position="186"/>
    </location>
</feature>
<protein>
    <submittedName>
        <fullName evidence="2">Uncharacterized protein</fullName>
    </submittedName>
</protein>
<sequence>MSWPFSKERLFLYLSFVIYSFIVIYAITYIYPNYFNETIVIFLAVMFFSYGAYLISRLTGVYKKVQEIEGEIYRQEIKKAYAHFYSEKKSDIRNSASSKETKVEKEEWIEFEKAQWSWKGKTNRELTAAERYFKTENSLRRINTFDRIINLISSHCYGFFILVNPLYAFLTTIPVVIISLVLFLIYRKLRKKLQELYIEVYPENVRETLESLGIK</sequence>